<dbReference type="Proteomes" id="UP001595685">
    <property type="component" value="Unassembled WGS sequence"/>
</dbReference>
<dbReference type="EMBL" id="JBHRWW010000001">
    <property type="protein sequence ID" value="MFC3687202.1"/>
    <property type="molecule type" value="Genomic_DNA"/>
</dbReference>
<comment type="caution">
    <text evidence="1">The sequence shown here is derived from an EMBL/GenBank/DDBJ whole genome shotgun (WGS) entry which is preliminary data.</text>
</comment>
<evidence type="ECO:0000313" key="1">
    <source>
        <dbReference type="EMBL" id="MFC3687202.1"/>
    </source>
</evidence>
<reference evidence="2" key="1">
    <citation type="journal article" date="2019" name="Int. J. Syst. Evol. Microbiol.">
        <title>The Global Catalogue of Microorganisms (GCM) 10K type strain sequencing project: providing services to taxonomists for standard genome sequencing and annotation.</title>
        <authorList>
            <consortium name="The Broad Institute Genomics Platform"/>
            <consortium name="The Broad Institute Genome Sequencing Center for Infectious Disease"/>
            <person name="Wu L."/>
            <person name="Ma J."/>
        </authorList>
    </citation>
    <scope>NUCLEOTIDE SEQUENCE [LARGE SCALE GENOMIC DNA]</scope>
    <source>
        <strain evidence="2">NCAIM B.02333</strain>
    </source>
</reference>
<organism evidence="1 2">
    <name type="scientific">Aquipuribacter hungaricus</name>
    <dbReference type="NCBI Taxonomy" id="545624"/>
    <lineage>
        <taxon>Bacteria</taxon>
        <taxon>Bacillati</taxon>
        <taxon>Actinomycetota</taxon>
        <taxon>Actinomycetes</taxon>
        <taxon>Micrococcales</taxon>
        <taxon>Intrasporangiaceae</taxon>
        <taxon>Aquipuribacter</taxon>
    </lineage>
</organism>
<accession>A0ABV7WDX0</accession>
<keyword evidence="2" id="KW-1185">Reference proteome</keyword>
<evidence type="ECO:0000313" key="2">
    <source>
        <dbReference type="Proteomes" id="UP001595685"/>
    </source>
</evidence>
<proteinExistence type="predicted"/>
<sequence>MPSDSTTFETLRHALKSALPAPSAQERRIQWVGGGHRIGFARDSKGRLEVFLLGAPLDAREPSVRERLVHDTWNTVGGEQLAATRFRLPDDDHHDAIAATILLELLDKGYEHDRDEAFRLTEPLIALALDSARTENAALTGLAGELLTLASMVRLHPASAQDFLDAWQGWRRSSRDFQLGSTGIEVKTTTTSASRHHIQGWYQVECGVAADGTVETDLHLLSIGIRWLPMDSPGASIESLVKEVSSALPAPRRPGFIGAVRGYGGVGFAIDEDGTAGQVSLRRPFISTYERLYDLRDDRIRLPTAADFARFTDLVSDTVSFEIELHERVRGDRNPVVGLGAALSALLARPG</sequence>
<dbReference type="RefSeq" id="WP_376983523.1">
    <property type="nucleotide sequence ID" value="NZ_JBHTAK010000001.1"/>
</dbReference>
<name>A0ABV7WDX0_9MICO</name>
<protein>
    <submittedName>
        <fullName evidence="1">PD-(D/E)XK motif protein</fullName>
    </submittedName>
</protein>
<dbReference type="InterPro" id="IPR025534">
    <property type="entry name" value="DUF4420"/>
</dbReference>
<dbReference type="Pfam" id="PF14390">
    <property type="entry name" value="DUF4420"/>
    <property type="match status" value="1"/>
</dbReference>
<gene>
    <name evidence="1" type="ORF">ACFOLH_02470</name>
</gene>